<evidence type="ECO:0000313" key="1">
    <source>
        <dbReference type="EMBL" id="MVN88022.1"/>
    </source>
</evidence>
<evidence type="ECO:0000313" key="2">
    <source>
        <dbReference type="Proteomes" id="UP000483286"/>
    </source>
</evidence>
<proteinExistence type="predicted"/>
<keyword evidence="2" id="KW-1185">Reference proteome</keyword>
<dbReference type="AlphaFoldDB" id="A0A7C9M337"/>
<comment type="caution">
    <text evidence="1">The sequence shown here is derived from an EMBL/GenBank/DDBJ whole genome shotgun (WGS) entry which is preliminary data.</text>
</comment>
<evidence type="ECO:0008006" key="3">
    <source>
        <dbReference type="Google" id="ProtNLM"/>
    </source>
</evidence>
<protein>
    <recommendedName>
        <fullName evidence="3">YbjN domain-containing protein</fullName>
    </recommendedName>
</protein>
<organism evidence="1 2">
    <name type="scientific">Deinococcus arboris</name>
    <dbReference type="NCBI Taxonomy" id="2682977"/>
    <lineage>
        <taxon>Bacteria</taxon>
        <taxon>Thermotogati</taxon>
        <taxon>Deinococcota</taxon>
        <taxon>Deinococci</taxon>
        <taxon>Deinococcales</taxon>
        <taxon>Deinococcaceae</taxon>
        <taxon>Deinococcus</taxon>
    </lineage>
</organism>
<gene>
    <name evidence="1" type="ORF">GO986_14805</name>
</gene>
<sequence length="146" mass="15767">MTRRAASGQQATLPAPTVADLLRGQGFTVQAEGEWGLSLAFEGEQYFLLPQAGDEVFYHLLRPGLWPLTTDEDHGAALYACDEVNRTAKLVKLHTADSEVWASVEGLYDTPAAFCAALPRWLAALQEGARAFSATMQGLSSLQAEP</sequence>
<dbReference type="EMBL" id="WQLB01000022">
    <property type="protein sequence ID" value="MVN88022.1"/>
    <property type="molecule type" value="Genomic_DNA"/>
</dbReference>
<accession>A0A7C9M337</accession>
<name>A0A7C9M337_9DEIO</name>
<reference evidence="1 2" key="1">
    <citation type="submission" date="2019-12" db="EMBL/GenBank/DDBJ databases">
        <title>Deinococcus sp. HMF7620 Genome sequencing and assembly.</title>
        <authorList>
            <person name="Kang H."/>
            <person name="Kim H."/>
            <person name="Joh K."/>
        </authorList>
    </citation>
    <scope>NUCLEOTIDE SEQUENCE [LARGE SCALE GENOMIC DNA]</scope>
    <source>
        <strain evidence="1 2">HMF7620</strain>
    </source>
</reference>
<dbReference type="RefSeq" id="WP_157460085.1">
    <property type="nucleotide sequence ID" value="NZ_WQLB01000022.1"/>
</dbReference>
<dbReference type="Proteomes" id="UP000483286">
    <property type="component" value="Unassembled WGS sequence"/>
</dbReference>